<gene>
    <name evidence="1" type="ORF">BE17_21995</name>
</gene>
<accession>A0A150SAU1</accession>
<dbReference type="AlphaFoldDB" id="A0A150SAU1"/>
<dbReference type="SUPFAM" id="SSF54427">
    <property type="entry name" value="NTF2-like"/>
    <property type="match status" value="1"/>
</dbReference>
<dbReference type="Proteomes" id="UP000075635">
    <property type="component" value="Unassembled WGS sequence"/>
</dbReference>
<protein>
    <recommendedName>
        <fullName evidence="3">DUF4440 domain-containing protein</fullName>
    </recommendedName>
</protein>
<evidence type="ECO:0000313" key="1">
    <source>
        <dbReference type="EMBL" id="KYF89532.1"/>
    </source>
</evidence>
<comment type="caution">
    <text evidence="1">The sequence shown here is derived from an EMBL/GenBank/DDBJ whole genome shotgun (WGS) entry which is preliminary data.</text>
</comment>
<proteinExistence type="predicted"/>
<evidence type="ECO:0000313" key="2">
    <source>
        <dbReference type="Proteomes" id="UP000075635"/>
    </source>
</evidence>
<name>A0A150SAU1_SORCE</name>
<dbReference type="EMBL" id="JEMB01001214">
    <property type="protein sequence ID" value="KYF89532.1"/>
    <property type="molecule type" value="Genomic_DNA"/>
</dbReference>
<sequence length="165" mass="18479">MTLPNQRAESTAARAEQHPEFERMVSEFFRSVSFEEGAKPNYKGIHELFIEEGKLIKNSSDSPEISGVSEFIESRQKLVDAGDLTSFREVERAAITEVFGNIAHRLSTYEKRGTLKGKAFEGRGVISTQFIRTPAGWRMSSMAWDDERPGLTLPDRYGYGKAGAP</sequence>
<organism evidence="1 2">
    <name type="scientific">Sorangium cellulosum</name>
    <name type="common">Polyangium cellulosum</name>
    <dbReference type="NCBI Taxonomy" id="56"/>
    <lineage>
        <taxon>Bacteria</taxon>
        <taxon>Pseudomonadati</taxon>
        <taxon>Myxococcota</taxon>
        <taxon>Polyangia</taxon>
        <taxon>Polyangiales</taxon>
        <taxon>Polyangiaceae</taxon>
        <taxon>Sorangium</taxon>
    </lineage>
</organism>
<evidence type="ECO:0008006" key="3">
    <source>
        <dbReference type="Google" id="ProtNLM"/>
    </source>
</evidence>
<reference evidence="1 2" key="1">
    <citation type="submission" date="2014-02" db="EMBL/GenBank/DDBJ databases">
        <title>The small core and large imbalanced accessory genome model reveals a collaborative survival strategy of Sorangium cellulosum strains in nature.</title>
        <authorList>
            <person name="Han K."/>
            <person name="Peng R."/>
            <person name="Blom J."/>
            <person name="Li Y.-Z."/>
        </authorList>
    </citation>
    <scope>NUCLEOTIDE SEQUENCE [LARGE SCALE GENOMIC DNA]</scope>
    <source>
        <strain evidence="1 2">So0011-07</strain>
    </source>
</reference>
<dbReference type="InterPro" id="IPR032710">
    <property type="entry name" value="NTF2-like_dom_sf"/>
</dbReference>